<keyword evidence="11 15" id="KW-0275">Fatty acid biosynthesis</keyword>
<comment type="catalytic activity">
    <reaction evidence="13">
        <text>(3R)-hydroxyhexadecanoyl-CoA = (2E)-hexadecenoyl-CoA + H2O</text>
        <dbReference type="Rhea" id="RHEA:39159"/>
        <dbReference type="ChEBI" id="CHEBI:15377"/>
        <dbReference type="ChEBI" id="CHEBI:61526"/>
        <dbReference type="ChEBI" id="CHEBI:74278"/>
    </reaction>
    <physiologicalReaction direction="left-to-right" evidence="13">
        <dbReference type="Rhea" id="RHEA:39160"/>
    </physiologicalReaction>
</comment>
<reference evidence="17" key="4">
    <citation type="submission" date="2025-09" db="UniProtKB">
        <authorList>
            <consortium name="Ensembl"/>
        </authorList>
    </citation>
    <scope>IDENTIFICATION</scope>
</reference>
<keyword evidence="6 15" id="KW-0812">Transmembrane</keyword>
<evidence type="ECO:0000256" key="11">
    <source>
        <dbReference type="ARBA" id="ARBA00023160"/>
    </source>
</evidence>
<keyword evidence="10 15" id="KW-0472">Membrane</keyword>
<reference evidence="18" key="2">
    <citation type="submission" date="2023-03" db="EMBL/GenBank/DDBJ databases">
        <authorList>
            <consortium name="Wellcome Sanger Institute Data Sharing"/>
        </authorList>
    </citation>
    <scope>NUCLEOTIDE SEQUENCE [LARGE SCALE GENOMIC DNA]</scope>
</reference>
<feature type="transmembrane region" description="Helical" evidence="15">
    <location>
        <begin position="89"/>
        <end position="114"/>
    </location>
</feature>
<evidence type="ECO:0000256" key="13">
    <source>
        <dbReference type="ARBA" id="ARBA00023688"/>
    </source>
</evidence>
<feature type="transmembrane region" description="Helical" evidence="15">
    <location>
        <begin position="256"/>
        <end position="276"/>
    </location>
</feature>
<dbReference type="Pfam" id="PF04387">
    <property type="entry name" value="PTPLA"/>
    <property type="match status" value="1"/>
</dbReference>
<dbReference type="EC" id="4.2.1.134" evidence="4 15"/>
<dbReference type="GO" id="GO:0042761">
    <property type="term" value="P:very long-chain fatty acid biosynthetic process"/>
    <property type="evidence" value="ECO:0007669"/>
    <property type="project" value="TreeGrafter"/>
</dbReference>
<dbReference type="GO" id="GO:0102158">
    <property type="term" value="F:very-long-chain (3R)-3-hydroxyacyl-CoA dehydratase activity"/>
    <property type="evidence" value="ECO:0007669"/>
    <property type="project" value="UniProtKB-EC"/>
</dbReference>
<feature type="chain" id="PRO_5018164661" description="Very-long-chain (3R)-3-hydroxyacyl-CoA dehydratase" evidence="16">
    <location>
        <begin position="19"/>
        <end position="296"/>
    </location>
</feature>
<evidence type="ECO:0000256" key="10">
    <source>
        <dbReference type="ARBA" id="ARBA00023136"/>
    </source>
</evidence>
<keyword evidence="9 15" id="KW-0443">Lipid metabolism</keyword>
<evidence type="ECO:0000256" key="8">
    <source>
        <dbReference type="ARBA" id="ARBA00022989"/>
    </source>
</evidence>
<evidence type="ECO:0000256" key="7">
    <source>
        <dbReference type="ARBA" id="ARBA00022832"/>
    </source>
</evidence>
<keyword evidence="7 15" id="KW-0276">Fatty acid metabolism</keyword>
<feature type="signal peptide" evidence="16">
    <location>
        <begin position="1"/>
        <end position="18"/>
    </location>
</feature>
<comment type="subcellular location">
    <subcellularLocation>
        <location evidence="15">Endoplasmic reticulum membrane</location>
        <topology evidence="15">Multi-pass membrane protein</topology>
    </subcellularLocation>
    <subcellularLocation>
        <location evidence="1">Membrane</location>
        <topology evidence="1">Multi-pass membrane protein</topology>
    </subcellularLocation>
</comment>
<name>A0A3P8QKP9_ASTCA</name>
<keyword evidence="8 15" id="KW-1133">Transmembrane helix</keyword>
<dbReference type="Bgee" id="ENSACLG00000020082">
    <property type="expression patterns" value="Expressed in camera-type eye and 7 other cell types or tissues"/>
</dbReference>
<keyword evidence="12 15" id="KW-0456">Lyase</keyword>
<dbReference type="PANTHER" id="PTHR11035:SF17">
    <property type="entry name" value="VERY-LONG-CHAIN (3R)-3-HYDROXYACYL-COA DEHYDRATASE 2"/>
    <property type="match status" value="1"/>
</dbReference>
<evidence type="ECO:0000256" key="16">
    <source>
        <dbReference type="SAM" id="SignalP"/>
    </source>
</evidence>
<sequence length="296" mass="33400">MNIYLIVFIYLFLNYASQNEDGSEVERTSRFSTTLPGVAHVPFLTPAVVQERRPLIVAVMSAAASGTSKAAHGDVAAKRKKGPGALATAYLVIYNVVMTAGWLVIAVGLVRAYLARGSYHGLYYSIEKPLNVCVLPHLPGIVPSSVVLTGFQVMSRVFLTWAVTHSVKEVQSEDSVLLFVTAWTVTEIIRYSFYTFSLLNHLPYLIKWARYTFFIVLYPMGVTGELLTIYAALPYVQKTGLYSVTLPNKYNFSFDYYTFLILIMISYIPLFPQLYFHMIRQRKKVLGHIEDYGKVE</sequence>
<dbReference type="InterPro" id="IPR007482">
    <property type="entry name" value="Tyr_Pase-like_PTPLA"/>
</dbReference>
<dbReference type="UniPathway" id="UPA00094"/>
<dbReference type="Ensembl" id="ENSACLT00000030344.2">
    <property type="protein sequence ID" value="ENSACLP00000029642.1"/>
    <property type="gene ID" value="ENSACLG00000020082.2"/>
</dbReference>
<reference evidence="17 18" key="1">
    <citation type="submission" date="2018-05" db="EMBL/GenBank/DDBJ databases">
        <authorList>
            <person name="Datahose"/>
        </authorList>
    </citation>
    <scope>NUCLEOTIDE SEQUENCE</scope>
</reference>
<dbReference type="AlphaFoldDB" id="A0A3P8QKP9"/>
<evidence type="ECO:0000256" key="4">
    <source>
        <dbReference type="ARBA" id="ARBA00013122"/>
    </source>
</evidence>
<evidence type="ECO:0000256" key="9">
    <source>
        <dbReference type="ARBA" id="ARBA00023098"/>
    </source>
</evidence>
<evidence type="ECO:0000313" key="18">
    <source>
        <dbReference type="Proteomes" id="UP000265100"/>
    </source>
</evidence>
<comment type="similarity">
    <text evidence="3 15">Belongs to the very long-chain fatty acids dehydratase HACD family.</text>
</comment>
<organism evidence="17 18">
    <name type="scientific">Astatotilapia calliptera</name>
    <name type="common">Eastern happy</name>
    <name type="synonym">Chromis callipterus</name>
    <dbReference type="NCBI Taxonomy" id="8154"/>
    <lineage>
        <taxon>Eukaryota</taxon>
        <taxon>Metazoa</taxon>
        <taxon>Chordata</taxon>
        <taxon>Craniata</taxon>
        <taxon>Vertebrata</taxon>
        <taxon>Euteleostomi</taxon>
        <taxon>Actinopterygii</taxon>
        <taxon>Neopterygii</taxon>
        <taxon>Teleostei</taxon>
        <taxon>Neoteleostei</taxon>
        <taxon>Acanthomorphata</taxon>
        <taxon>Ovalentaria</taxon>
        <taxon>Cichlomorphae</taxon>
        <taxon>Cichliformes</taxon>
        <taxon>Cichlidae</taxon>
        <taxon>African cichlids</taxon>
        <taxon>Pseudocrenilabrinae</taxon>
        <taxon>Haplochromini</taxon>
        <taxon>Astatotilapia</taxon>
    </lineage>
</organism>
<comment type="pathway">
    <text evidence="2 15">Lipid metabolism; fatty acid biosynthesis.</text>
</comment>
<evidence type="ECO:0000313" key="17">
    <source>
        <dbReference type="Ensembl" id="ENSACLP00000029642.1"/>
    </source>
</evidence>
<proteinExistence type="inferred from homology"/>
<keyword evidence="16" id="KW-0732">Signal</keyword>
<comment type="caution">
    <text evidence="15">Lacks conserved residue(s) required for the propagation of feature annotation.</text>
</comment>
<keyword evidence="5 15" id="KW-0444">Lipid biosynthesis</keyword>
<dbReference type="GeneTree" id="ENSGT00530000062962"/>
<accession>A0A3P8QKP9</accession>
<dbReference type="Proteomes" id="UP000265100">
    <property type="component" value="Chromosome 16"/>
</dbReference>
<dbReference type="PANTHER" id="PTHR11035">
    <property type="entry name" value="VERY-LONG-CHAIN (3R)-3-HYDROXYACYL-COA DEHYDRATASE"/>
    <property type="match status" value="1"/>
</dbReference>
<dbReference type="GO" id="GO:0030497">
    <property type="term" value="P:fatty acid elongation"/>
    <property type="evidence" value="ECO:0007669"/>
    <property type="project" value="TreeGrafter"/>
</dbReference>
<evidence type="ECO:0000256" key="5">
    <source>
        <dbReference type="ARBA" id="ARBA00022516"/>
    </source>
</evidence>
<feature type="transmembrane region" description="Helical" evidence="15">
    <location>
        <begin position="211"/>
        <end position="236"/>
    </location>
</feature>
<evidence type="ECO:0000256" key="15">
    <source>
        <dbReference type="RuleBase" id="RU363109"/>
    </source>
</evidence>
<keyword evidence="18" id="KW-1185">Reference proteome</keyword>
<evidence type="ECO:0000256" key="6">
    <source>
        <dbReference type="ARBA" id="ARBA00022692"/>
    </source>
</evidence>
<evidence type="ECO:0000256" key="2">
    <source>
        <dbReference type="ARBA" id="ARBA00005194"/>
    </source>
</evidence>
<keyword evidence="15" id="KW-0256">Endoplasmic reticulum</keyword>
<reference evidence="17" key="3">
    <citation type="submission" date="2025-08" db="UniProtKB">
        <authorList>
            <consortium name="Ensembl"/>
        </authorList>
    </citation>
    <scope>IDENTIFICATION</scope>
</reference>
<comment type="function">
    <text evidence="15">Catalyzes the third of the four reactions of the long-chain fatty acids elongation cycle. This endoplasmic reticulum-bound enzymatic process, allows the addition of two carbons to the chain of long- and very long-chain fatty acids/VLCFAs per cycle. This enzyme catalyzes the dehydration of the 3-hydroxyacyl-CoA intermediate into trans-2,3-enoyl-CoA, within each cycle of fatty acid elongation. Thereby, it participates to the production of VLCFAs of different chain lengths that are involved in multiple biological processes as precursors of membrane lipids and lipid mediators.</text>
</comment>
<gene>
    <name evidence="17" type="primary">HACD2</name>
</gene>
<comment type="catalytic activity">
    <reaction evidence="14">
        <text>a very-long-chain (3R)-3-hydroxyacyl-CoA = a very-long-chain (2E)-enoyl-CoA + H2O</text>
        <dbReference type="Rhea" id="RHEA:45812"/>
        <dbReference type="ChEBI" id="CHEBI:15377"/>
        <dbReference type="ChEBI" id="CHEBI:83728"/>
        <dbReference type="ChEBI" id="CHEBI:85440"/>
        <dbReference type="EC" id="4.2.1.134"/>
    </reaction>
    <physiologicalReaction direction="left-to-right" evidence="14">
        <dbReference type="Rhea" id="RHEA:45813"/>
    </physiologicalReaction>
</comment>
<evidence type="ECO:0000256" key="14">
    <source>
        <dbReference type="ARBA" id="ARBA00023727"/>
    </source>
</evidence>
<evidence type="ECO:0000256" key="12">
    <source>
        <dbReference type="ARBA" id="ARBA00023239"/>
    </source>
</evidence>
<dbReference type="GO" id="GO:0030148">
    <property type="term" value="P:sphingolipid biosynthetic process"/>
    <property type="evidence" value="ECO:0007669"/>
    <property type="project" value="TreeGrafter"/>
</dbReference>
<dbReference type="GO" id="GO:0005789">
    <property type="term" value="C:endoplasmic reticulum membrane"/>
    <property type="evidence" value="ECO:0007669"/>
    <property type="project" value="UniProtKB-SubCell"/>
</dbReference>
<evidence type="ECO:0000256" key="1">
    <source>
        <dbReference type="ARBA" id="ARBA00004141"/>
    </source>
</evidence>
<protein>
    <recommendedName>
        <fullName evidence="4 15">Very-long-chain (3R)-3-hydroxyacyl-CoA dehydratase</fullName>
        <ecNumber evidence="4 15">4.2.1.134</ecNumber>
    </recommendedName>
</protein>
<evidence type="ECO:0000256" key="3">
    <source>
        <dbReference type="ARBA" id="ARBA00007811"/>
    </source>
</evidence>